<reference evidence="3" key="1">
    <citation type="submission" date="2018-02" db="EMBL/GenBank/DDBJ databases">
        <title>Firefly genomes illuminate parallel origins of bioluminescence in beetles.</title>
        <authorList>
            <person name="Fallon T.R."/>
            <person name="Lower S.E.S."/>
            <person name="Behringer M."/>
            <person name="Weng J.-K."/>
        </authorList>
    </citation>
    <scope>NUCLEOTIDE SEQUENCE [LARGE SCALE GENOMIC DNA]</scope>
</reference>
<feature type="transmembrane region" description="Helical" evidence="1">
    <location>
        <begin position="46"/>
        <end position="68"/>
    </location>
</feature>
<keyword evidence="1" id="KW-0812">Transmembrane</keyword>
<evidence type="ECO:0000256" key="1">
    <source>
        <dbReference type="SAM" id="Phobius"/>
    </source>
</evidence>
<proteinExistence type="predicted"/>
<evidence type="ECO:0000313" key="2">
    <source>
        <dbReference type="EMBL" id="AVP49490.1"/>
    </source>
</evidence>
<keyword evidence="1" id="KW-1133">Transmembrane helix</keyword>
<name>A0A2S0NKE5_9MOLU</name>
<dbReference type="Proteomes" id="UP000239250">
    <property type="component" value="Chromosome"/>
</dbReference>
<gene>
    <name evidence="2" type="ORF">C5T88_02845</name>
</gene>
<accession>A0A2S0NKE5</accession>
<keyword evidence="1" id="KW-0472">Membrane</keyword>
<protein>
    <submittedName>
        <fullName evidence="2">Uncharacterized protein</fullName>
    </submittedName>
</protein>
<organism evidence="2 3">
    <name type="scientific">Williamsoniiplasma luminosum</name>
    <dbReference type="NCBI Taxonomy" id="214888"/>
    <lineage>
        <taxon>Bacteria</taxon>
        <taxon>Bacillati</taxon>
        <taxon>Mycoplasmatota</taxon>
        <taxon>Mollicutes</taxon>
        <taxon>Entomoplasmatales</taxon>
        <taxon>Williamsoniiplasma</taxon>
    </lineage>
</organism>
<dbReference type="EMBL" id="CP027019">
    <property type="protein sequence ID" value="AVP49490.1"/>
    <property type="molecule type" value="Genomic_DNA"/>
</dbReference>
<dbReference type="RefSeq" id="WP_303662078.1">
    <property type="nucleotide sequence ID" value="NZ_CP027019.1"/>
</dbReference>
<evidence type="ECO:0000313" key="3">
    <source>
        <dbReference type="Proteomes" id="UP000239250"/>
    </source>
</evidence>
<sequence length="117" mass="12887">MMNLFLNDPLNYIATKIITSDIWSRAEGETPKPPVIKPALEFMQEWGFWILGIISAIALIACAIYLAIDGMKFYRATSADERNQIKNNMIGKVIGAIIAVSGTVIFNVLASVLTNKP</sequence>
<feature type="transmembrane region" description="Helical" evidence="1">
    <location>
        <begin position="89"/>
        <end position="113"/>
    </location>
</feature>
<dbReference type="AlphaFoldDB" id="A0A2S0NKE5"/>